<dbReference type="InterPro" id="IPR001296">
    <property type="entry name" value="Glyco_trans_1"/>
</dbReference>
<evidence type="ECO:0000259" key="1">
    <source>
        <dbReference type="Pfam" id="PF00534"/>
    </source>
</evidence>
<sequence>MNILFFYRIYPEFGGVEVVTTILSNRFVQDGCNVVIASIEQPHLEIIEQLDHRIKLVKLDYPVISFKNIKRLNKIIVDNKIDIVINQWGLPYKSTVLCNAAIKGTKCKLISVLHGSPYTSKVLLKAKANYENKNLLLKPIFYTKYKIIDKVIRYSIKYNVKHTQKYVLLSHSFIKPLMNYAHLKDDSNITAIGNPITIEVKEELIDVGKKKKQLLYVGRMDLTNKNVDRIVKAWEDIWRKHLDWELILVGDGPDKEALMNYTSDHQIGNIRFEGFQKEPPIKYYANAAVFLLTSDLEGFGLVVIESMSYGAVPIVYGSYEAIYDIIENGKSGFIISQPFSPQELEQKIELLISNDDMREKMGHNAIERAKIFKLDSIIEHWYTLFKEVAKN</sequence>
<dbReference type="GO" id="GO:0016757">
    <property type="term" value="F:glycosyltransferase activity"/>
    <property type="evidence" value="ECO:0007669"/>
    <property type="project" value="UniProtKB-KW"/>
</dbReference>
<gene>
    <name evidence="3" type="ORF">HMPREF6485_2771</name>
</gene>
<keyword evidence="3" id="KW-0328">Glycosyltransferase</keyword>
<evidence type="ECO:0000313" key="4">
    <source>
        <dbReference type="Proteomes" id="UP000003112"/>
    </source>
</evidence>
<name>E6KAY4_9BACT</name>
<feature type="domain" description="Glycosyltransferase subfamily 4-like N-terminal" evidence="2">
    <location>
        <begin position="13"/>
        <end position="133"/>
    </location>
</feature>
<dbReference type="Proteomes" id="UP000003112">
    <property type="component" value="Unassembled WGS sequence"/>
</dbReference>
<reference evidence="3 4" key="1">
    <citation type="submission" date="2010-10" db="EMBL/GenBank/DDBJ databases">
        <authorList>
            <person name="Muzny D."/>
            <person name="Qin X."/>
            <person name="Deng J."/>
            <person name="Jiang H."/>
            <person name="Liu Y."/>
            <person name="Qu J."/>
            <person name="Song X.-Z."/>
            <person name="Zhang L."/>
            <person name="Thornton R."/>
            <person name="Coyle M."/>
            <person name="Francisco L."/>
            <person name="Jackson L."/>
            <person name="Javaid M."/>
            <person name="Korchina V."/>
            <person name="Kovar C."/>
            <person name="Mata R."/>
            <person name="Mathew T."/>
            <person name="Ngo R."/>
            <person name="Nguyen L."/>
            <person name="Nguyen N."/>
            <person name="Okwuonu G."/>
            <person name="Ongeri F."/>
            <person name="Pham C."/>
            <person name="Simmons D."/>
            <person name="Wilczek-Boney K."/>
            <person name="Hale W."/>
            <person name="Jakkamsetti A."/>
            <person name="Pham P."/>
            <person name="Ruth R."/>
            <person name="San Lucas F."/>
            <person name="Warren J."/>
            <person name="Zhang J."/>
            <person name="Zhao Z."/>
            <person name="Zhou C."/>
            <person name="Zhu D."/>
            <person name="Lee S."/>
            <person name="Bess C."/>
            <person name="Blankenburg K."/>
            <person name="Forbes L."/>
            <person name="Fu Q."/>
            <person name="Gubbala S."/>
            <person name="Hirani K."/>
            <person name="Jayaseelan J.C."/>
            <person name="Lara F."/>
            <person name="Munidasa M."/>
            <person name="Palculict T."/>
            <person name="Patil S."/>
            <person name="Pu L.-L."/>
            <person name="Saada N."/>
            <person name="Tang L."/>
            <person name="Weissenberger G."/>
            <person name="Zhu Y."/>
            <person name="Hemphill L."/>
            <person name="Shang Y."/>
            <person name="Youmans B."/>
            <person name="Ayvaz T."/>
            <person name="Ross M."/>
            <person name="Santibanez J."/>
            <person name="Aqrawi P."/>
            <person name="Gross S."/>
            <person name="Joshi V."/>
            <person name="Fowler G."/>
            <person name="Nazareth L."/>
            <person name="Reid J."/>
            <person name="Worley K."/>
            <person name="Petrosino J."/>
            <person name="Highlander S."/>
            <person name="Gibbs R."/>
        </authorList>
    </citation>
    <scope>NUCLEOTIDE SEQUENCE [LARGE SCALE GENOMIC DNA]</scope>
    <source>
        <strain evidence="3 4">ATCC 33574</strain>
    </source>
</reference>
<proteinExistence type="predicted"/>
<dbReference type="InterPro" id="IPR028098">
    <property type="entry name" value="Glyco_trans_4-like_N"/>
</dbReference>
<dbReference type="Pfam" id="PF13439">
    <property type="entry name" value="Glyco_transf_4"/>
    <property type="match status" value="1"/>
</dbReference>
<keyword evidence="4" id="KW-1185">Reference proteome</keyword>
<dbReference type="SUPFAM" id="SSF53756">
    <property type="entry name" value="UDP-Glycosyltransferase/glycogen phosphorylase"/>
    <property type="match status" value="1"/>
</dbReference>
<accession>E6KAY4</accession>
<dbReference type="Pfam" id="PF00534">
    <property type="entry name" value="Glycos_transf_1"/>
    <property type="match status" value="1"/>
</dbReference>
<comment type="caution">
    <text evidence="3">The sequence shown here is derived from an EMBL/GenBank/DDBJ whole genome shotgun (WGS) entry which is preliminary data.</text>
</comment>
<dbReference type="PANTHER" id="PTHR12526:SF630">
    <property type="entry name" value="GLYCOSYLTRANSFERASE"/>
    <property type="match status" value="1"/>
</dbReference>
<keyword evidence="3" id="KW-0808">Transferase</keyword>
<feature type="domain" description="Glycosyl transferase family 1" evidence="1">
    <location>
        <begin position="208"/>
        <end position="367"/>
    </location>
</feature>
<dbReference type="EC" id="2.4.-.-" evidence="3"/>
<dbReference type="EMBL" id="AEPD01000051">
    <property type="protein sequence ID" value="EFU29272.1"/>
    <property type="molecule type" value="Genomic_DNA"/>
</dbReference>
<dbReference type="AlphaFoldDB" id="E6KAY4"/>
<dbReference type="eggNOG" id="COG0438">
    <property type="taxonomic scope" value="Bacteria"/>
</dbReference>
<organism evidence="3 4">
    <name type="scientific">Segatella buccae ATCC 33574</name>
    <dbReference type="NCBI Taxonomy" id="873513"/>
    <lineage>
        <taxon>Bacteria</taxon>
        <taxon>Pseudomonadati</taxon>
        <taxon>Bacteroidota</taxon>
        <taxon>Bacteroidia</taxon>
        <taxon>Bacteroidales</taxon>
        <taxon>Prevotellaceae</taxon>
        <taxon>Segatella</taxon>
    </lineage>
</organism>
<dbReference type="GeneID" id="93537373"/>
<protein>
    <submittedName>
        <fullName evidence="3">Glycosyltransferase, group 1 family protein</fullName>
        <ecNumber evidence="3">2.4.-.-</ecNumber>
    </submittedName>
</protein>
<dbReference type="HOGENOM" id="CLU_009583_0_0_10"/>
<evidence type="ECO:0000259" key="2">
    <source>
        <dbReference type="Pfam" id="PF13439"/>
    </source>
</evidence>
<dbReference type="RefSeq" id="WP_004346947.1">
    <property type="nucleotide sequence ID" value="NZ_GL586311.1"/>
</dbReference>
<dbReference type="PANTHER" id="PTHR12526">
    <property type="entry name" value="GLYCOSYLTRANSFERASE"/>
    <property type="match status" value="1"/>
</dbReference>
<dbReference type="Gene3D" id="3.40.50.2000">
    <property type="entry name" value="Glycogen Phosphorylase B"/>
    <property type="match status" value="2"/>
</dbReference>
<dbReference type="STRING" id="873513.HMPREF6485_2771"/>
<evidence type="ECO:0000313" key="3">
    <source>
        <dbReference type="EMBL" id="EFU29272.1"/>
    </source>
</evidence>